<comment type="caution">
    <text evidence="2">The sequence shown here is derived from an EMBL/GenBank/DDBJ whole genome shotgun (WGS) entry which is preliminary data.</text>
</comment>
<name>A0AAD8ICM0_9APIA</name>
<proteinExistence type="predicted"/>
<keyword evidence="1" id="KW-0812">Transmembrane</keyword>
<accession>A0AAD8ICM0</accession>
<keyword evidence="3" id="KW-1185">Reference proteome</keyword>
<dbReference type="AlphaFoldDB" id="A0AAD8ICM0"/>
<organism evidence="2 3">
    <name type="scientific">Heracleum sosnowskyi</name>
    <dbReference type="NCBI Taxonomy" id="360622"/>
    <lineage>
        <taxon>Eukaryota</taxon>
        <taxon>Viridiplantae</taxon>
        <taxon>Streptophyta</taxon>
        <taxon>Embryophyta</taxon>
        <taxon>Tracheophyta</taxon>
        <taxon>Spermatophyta</taxon>
        <taxon>Magnoliopsida</taxon>
        <taxon>eudicotyledons</taxon>
        <taxon>Gunneridae</taxon>
        <taxon>Pentapetalae</taxon>
        <taxon>asterids</taxon>
        <taxon>campanulids</taxon>
        <taxon>Apiales</taxon>
        <taxon>Apiaceae</taxon>
        <taxon>Apioideae</taxon>
        <taxon>apioid superclade</taxon>
        <taxon>Tordylieae</taxon>
        <taxon>Tordyliinae</taxon>
        <taxon>Heracleum</taxon>
    </lineage>
</organism>
<protein>
    <submittedName>
        <fullName evidence="2">Uncharacterized protein</fullName>
    </submittedName>
</protein>
<evidence type="ECO:0000313" key="3">
    <source>
        <dbReference type="Proteomes" id="UP001237642"/>
    </source>
</evidence>
<keyword evidence="1" id="KW-1133">Transmembrane helix</keyword>
<dbReference type="Proteomes" id="UP001237642">
    <property type="component" value="Unassembled WGS sequence"/>
</dbReference>
<reference evidence="2" key="1">
    <citation type="submission" date="2023-02" db="EMBL/GenBank/DDBJ databases">
        <title>Genome of toxic invasive species Heracleum sosnowskyi carries increased number of genes despite the absence of recent whole-genome duplications.</title>
        <authorList>
            <person name="Schelkunov M."/>
            <person name="Shtratnikova V."/>
            <person name="Makarenko M."/>
            <person name="Klepikova A."/>
            <person name="Omelchenko D."/>
            <person name="Novikova G."/>
            <person name="Obukhova E."/>
            <person name="Bogdanov V."/>
            <person name="Penin A."/>
            <person name="Logacheva M."/>
        </authorList>
    </citation>
    <scope>NUCLEOTIDE SEQUENCE</scope>
    <source>
        <strain evidence="2">Hsosn_3</strain>
        <tissue evidence="2">Leaf</tissue>
    </source>
</reference>
<feature type="transmembrane region" description="Helical" evidence="1">
    <location>
        <begin position="60"/>
        <end position="85"/>
    </location>
</feature>
<keyword evidence="1" id="KW-0472">Membrane</keyword>
<sequence>MSVYAEAPCVEDMRIGNVRGSVEEHAFEDANSFVLVLAAVVRTAGQVAAVGQAVVDALSVAVALALAAVVVAAVADPALAVPALVAKCLDQKLDMTMVENDE</sequence>
<dbReference type="EMBL" id="JAUIZM010000005">
    <property type="protein sequence ID" value="KAK1381943.1"/>
    <property type="molecule type" value="Genomic_DNA"/>
</dbReference>
<gene>
    <name evidence="2" type="ORF">POM88_019678</name>
</gene>
<evidence type="ECO:0000256" key="1">
    <source>
        <dbReference type="SAM" id="Phobius"/>
    </source>
</evidence>
<evidence type="ECO:0000313" key="2">
    <source>
        <dbReference type="EMBL" id="KAK1381943.1"/>
    </source>
</evidence>
<reference evidence="2" key="2">
    <citation type="submission" date="2023-05" db="EMBL/GenBank/DDBJ databases">
        <authorList>
            <person name="Schelkunov M.I."/>
        </authorList>
    </citation>
    <scope>NUCLEOTIDE SEQUENCE</scope>
    <source>
        <strain evidence="2">Hsosn_3</strain>
        <tissue evidence="2">Leaf</tissue>
    </source>
</reference>